<gene>
    <name evidence="2" type="ORF">C4F49_11175</name>
</gene>
<comment type="caution">
    <text evidence="2">The sequence shown here is derived from an EMBL/GenBank/DDBJ whole genome shotgun (WGS) entry which is preliminary data.</text>
</comment>
<accession>A0A928V157</accession>
<dbReference type="AlphaFoldDB" id="A0A928V157"/>
<dbReference type="Pfam" id="PF11667">
    <property type="entry name" value="DUF3267"/>
    <property type="match status" value="1"/>
</dbReference>
<evidence type="ECO:0000256" key="1">
    <source>
        <dbReference type="SAM" id="Phobius"/>
    </source>
</evidence>
<feature type="transmembrane region" description="Helical" evidence="1">
    <location>
        <begin position="61"/>
        <end position="80"/>
    </location>
</feature>
<proteinExistence type="predicted"/>
<keyword evidence="1" id="KW-0812">Transmembrane</keyword>
<keyword evidence="1" id="KW-1133">Transmembrane helix</keyword>
<feature type="transmembrane region" description="Helical" evidence="1">
    <location>
        <begin position="126"/>
        <end position="146"/>
    </location>
</feature>
<feature type="transmembrane region" description="Helical" evidence="1">
    <location>
        <begin position="21"/>
        <end position="41"/>
    </location>
</feature>
<dbReference type="RefSeq" id="WP_196936505.1">
    <property type="nucleotide sequence ID" value="NZ_MU158698.1"/>
</dbReference>
<protein>
    <submittedName>
        <fullName evidence="2">DUF3267 domain-containing protein</fullName>
    </submittedName>
</protein>
<keyword evidence="3" id="KW-1185">Reference proteome</keyword>
<organism evidence="2 3">
    <name type="scientific">Sphingobacterium hungaricum</name>
    <dbReference type="NCBI Taxonomy" id="2082723"/>
    <lineage>
        <taxon>Bacteria</taxon>
        <taxon>Pseudomonadati</taxon>
        <taxon>Bacteroidota</taxon>
        <taxon>Sphingobacteriia</taxon>
        <taxon>Sphingobacteriales</taxon>
        <taxon>Sphingobacteriaceae</taxon>
        <taxon>Sphingobacterium</taxon>
    </lineage>
</organism>
<keyword evidence="1" id="KW-0472">Membrane</keyword>
<dbReference type="InterPro" id="IPR021683">
    <property type="entry name" value="DUF3267"/>
</dbReference>
<sequence length="198" mass="22271">MQDLTNYSEKKLTIDLAKATANSLKIVIPIVLLFGIPYVLLHTEQFTIANFKSTLSYLGKKYSFFLGLIPLVVMLIGIVLHELIHGLTFLPFCKNGVKSIKFGILKQYMTPYCHCKEPLKVKHYRVGVLMPAIVLGFIPAIVSIVIGDFYLLLFGMFFTQAAVGDFMILDILKNENKEDYVLDHPSEAGCMLYSPIQS</sequence>
<evidence type="ECO:0000313" key="3">
    <source>
        <dbReference type="Proteomes" id="UP000616201"/>
    </source>
</evidence>
<name>A0A928V157_9SPHI</name>
<evidence type="ECO:0000313" key="2">
    <source>
        <dbReference type="EMBL" id="MBE8714244.1"/>
    </source>
</evidence>
<reference evidence="2" key="1">
    <citation type="submission" date="2018-02" db="EMBL/GenBank/DDBJ databases">
        <authorList>
            <person name="Vasarhelyi B.M."/>
            <person name="Deshmukh S."/>
            <person name="Balint B."/>
            <person name="Kukolya J."/>
        </authorList>
    </citation>
    <scope>NUCLEOTIDE SEQUENCE</scope>
    <source>
        <strain evidence="2">KB22</strain>
    </source>
</reference>
<dbReference type="EMBL" id="PRDK01000006">
    <property type="protein sequence ID" value="MBE8714244.1"/>
    <property type="molecule type" value="Genomic_DNA"/>
</dbReference>
<dbReference type="Proteomes" id="UP000616201">
    <property type="component" value="Unassembled WGS sequence"/>
</dbReference>